<feature type="transmembrane region" description="Helical" evidence="1">
    <location>
        <begin position="89"/>
        <end position="111"/>
    </location>
</feature>
<dbReference type="PANTHER" id="PTHR37309:SF1">
    <property type="entry name" value="SLR0284 PROTEIN"/>
    <property type="match status" value="1"/>
</dbReference>
<dbReference type="AlphaFoldDB" id="A0A1H4BL70"/>
<reference evidence="2 3" key="1">
    <citation type="submission" date="2016-10" db="EMBL/GenBank/DDBJ databases">
        <authorList>
            <person name="de Groot N.N."/>
        </authorList>
    </citation>
    <scope>NUCLEOTIDE SEQUENCE [LARGE SCALE GENOMIC DNA]</scope>
    <source>
        <strain evidence="2 3">DSM 7343</strain>
    </source>
</reference>
<organism evidence="2 3">
    <name type="scientific">Desulfuromusa kysingii</name>
    <dbReference type="NCBI Taxonomy" id="37625"/>
    <lineage>
        <taxon>Bacteria</taxon>
        <taxon>Pseudomonadati</taxon>
        <taxon>Thermodesulfobacteriota</taxon>
        <taxon>Desulfuromonadia</taxon>
        <taxon>Desulfuromonadales</taxon>
        <taxon>Geopsychrobacteraceae</taxon>
        <taxon>Desulfuromusa</taxon>
    </lineage>
</organism>
<gene>
    <name evidence="2" type="ORF">SAMN05660420_02264</name>
</gene>
<dbReference type="Pfam" id="PF04020">
    <property type="entry name" value="Phage_holin_4_2"/>
    <property type="match status" value="1"/>
</dbReference>
<dbReference type="Proteomes" id="UP000199409">
    <property type="component" value="Unassembled WGS sequence"/>
</dbReference>
<evidence type="ECO:0000256" key="1">
    <source>
        <dbReference type="SAM" id="Phobius"/>
    </source>
</evidence>
<dbReference type="InterPro" id="IPR007165">
    <property type="entry name" value="Phage_holin_4_2"/>
</dbReference>
<accession>A0A1H4BL70</accession>
<keyword evidence="1" id="KW-0812">Transmembrane</keyword>
<dbReference type="OrthoDB" id="9797048at2"/>
<feature type="transmembrane region" description="Helical" evidence="1">
    <location>
        <begin position="29"/>
        <end position="47"/>
    </location>
</feature>
<proteinExistence type="predicted"/>
<feature type="transmembrane region" description="Helical" evidence="1">
    <location>
        <begin position="54"/>
        <end position="77"/>
    </location>
</feature>
<dbReference type="PANTHER" id="PTHR37309">
    <property type="entry name" value="SLR0284 PROTEIN"/>
    <property type="match status" value="1"/>
</dbReference>
<keyword evidence="3" id="KW-1185">Reference proteome</keyword>
<sequence>MSGLFLRWFILSAAIMVSAYLFPGIEVNGFGSALFAALVLGILNAFFRPILIILTLPINILSLGLFTFVINAFLLMMTSGVIGGLHVDGFGAALLGSLIISLVSWGLSSFISDRGRVESMDIELHRKQGDRWE</sequence>
<evidence type="ECO:0000313" key="2">
    <source>
        <dbReference type="EMBL" id="SEA48857.1"/>
    </source>
</evidence>
<protein>
    <submittedName>
        <fullName evidence="2">Putative membrane protein</fullName>
    </submittedName>
</protein>
<keyword evidence="1" id="KW-0472">Membrane</keyword>
<name>A0A1H4BL70_9BACT</name>
<dbReference type="RefSeq" id="WP_092348371.1">
    <property type="nucleotide sequence ID" value="NZ_FNQN01000006.1"/>
</dbReference>
<evidence type="ECO:0000313" key="3">
    <source>
        <dbReference type="Proteomes" id="UP000199409"/>
    </source>
</evidence>
<dbReference type="EMBL" id="FNQN01000006">
    <property type="protein sequence ID" value="SEA48857.1"/>
    <property type="molecule type" value="Genomic_DNA"/>
</dbReference>
<keyword evidence="1" id="KW-1133">Transmembrane helix</keyword>